<keyword evidence="2" id="KW-0472">Membrane</keyword>
<feature type="transmembrane region" description="Helical" evidence="2">
    <location>
        <begin position="49"/>
        <end position="72"/>
    </location>
</feature>
<evidence type="ECO:0000256" key="1">
    <source>
        <dbReference type="SAM" id="MobiDB-lite"/>
    </source>
</evidence>
<protein>
    <submittedName>
        <fullName evidence="3">Uncharacterized protein</fullName>
    </submittedName>
</protein>
<evidence type="ECO:0000313" key="3">
    <source>
        <dbReference type="EMBL" id="KAF2741882.1"/>
    </source>
</evidence>
<reference evidence="3" key="1">
    <citation type="journal article" date="2020" name="Stud. Mycol.">
        <title>101 Dothideomycetes genomes: a test case for predicting lifestyles and emergence of pathogens.</title>
        <authorList>
            <person name="Haridas S."/>
            <person name="Albert R."/>
            <person name="Binder M."/>
            <person name="Bloem J."/>
            <person name="Labutti K."/>
            <person name="Salamov A."/>
            <person name="Andreopoulos B."/>
            <person name="Baker S."/>
            <person name="Barry K."/>
            <person name="Bills G."/>
            <person name="Bluhm B."/>
            <person name="Cannon C."/>
            <person name="Castanera R."/>
            <person name="Culley D."/>
            <person name="Daum C."/>
            <person name="Ezra D."/>
            <person name="Gonzalez J."/>
            <person name="Henrissat B."/>
            <person name="Kuo A."/>
            <person name="Liang C."/>
            <person name="Lipzen A."/>
            <person name="Lutzoni F."/>
            <person name="Magnuson J."/>
            <person name="Mondo S."/>
            <person name="Nolan M."/>
            <person name="Ohm R."/>
            <person name="Pangilinan J."/>
            <person name="Park H.-J."/>
            <person name="Ramirez L."/>
            <person name="Alfaro M."/>
            <person name="Sun H."/>
            <person name="Tritt A."/>
            <person name="Yoshinaga Y."/>
            <person name="Zwiers L.-H."/>
            <person name="Turgeon B."/>
            <person name="Goodwin S."/>
            <person name="Spatafora J."/>
            <person name="Crous P."/>
            <person name="Grigoriev I."/>
        </authorList>
    </citation>
    <scope>NUCLEOTIDE SEQUENCE</scope>
    <source>
        <strain evidence="3">CBS 119925</strain>
    </source>
</reference>
<evidence type="ECO:0000313" key="4">
    <source>
        <dbReference type="Proteomes" id="UP000799440"/>
    </source>
</evidence>
<organism evidence="3 4">
    <name type="scientific">Sporormia fimetaria CBS 119925</name>
    <dbReference type="NCBI Taxonomy" id="1340428"/>
    <lineage>
        <taxon>Eukaryota</taxon>
        <taxon>Fungi</taxon>
        <taxon>Dikarya</taxon>
        <taxon>Ascomycota</taxon>
        <taxon>Pezizomycotina</taxon>
        <taxon>Dothideomycetes</taxon>
        <taxon>Pleosporomycetidae</taxon>
        <taxon>Pleosporales</taxon>
        <taxon>Sporormiaceae</taxon>
        <taxon>Sporormia</taxon>
    </lineage>
</organism>
<evidence type="ECO:0000256" key="2">
    <source>
        <dbReference type="SAM" id="Phobius"/>
    </source>
</evidence>
<keyword evidence="2" id="KW-0812">Transmembrane</keyword>
<proteinExistence type="predicted"/>
<dbReference type="EMBL" id="MU006621">
    <property type="protein sequence ID" value="KAF2741882.1"/>
    <property type="molecule type" value="Genomic_DNA"/>
</dbReference>
<feature type="region of interest" description="Disordered" evidence="1">
    <location>
        <begin position="1"/>
        <end position="42"/>
    </location>
</feature>
<keyword evidence="4" id="KW-1185">Reference proteome</keyword>
<dbReference type="Proteomes" id="UP000799440">
    <property type="component" value="Unassembled WGS sequence"/>
</dbReference>
<name>A0A6A6UUA2_9PLEO</name>
<feature type="compositionally biased region" description="Basic and acidic residues" evidence="1">
    <location>
        <begin position="17"/>
        <end position="29"/>
    </location>
</feature>
<keyword evidence="2" id="KW-1133">Transmembrane helix</keyword>
<accession>A0A6A6UUA2</accession>
<gene>
    <name evidence="3" type="ORF">M011DRAFT_314864</name>
</gene>
<dbReference type="AlphaFoldDB" id="A0A6A6UUA2"/>
<sequence>MIPLQTLKPDFTGGIPADHHDANHPHNGDIEEPSELPPRPNRKLLNKRTIAALIVLAMIVALGTAVGLGYFFGHRQGKSQSTPLGNVTTTTHTVYTTIPPTATLEPTATATPTQPTCQILEIFPNQEICESECFGKDSPPSSRFCEVQDEGEHFWGCIRCGVEPPGGSGRATTTSGTATTTTSFTAPTAAEPLEPDCDDFDNFETEEDCAEVCRGDRNRPLARCDKLDEGNFTCRLCRPKVSLARPKAVVGDAKGGAEPVRD</sequence>